<dbReference type="InterPro" id="IPR029058">
    <property type="entry name" value="AB_hydrolase_fold"/>
</dbReference>
<dbReference type="GO" id="GO:0016787">
    <property type="term" value="F:hydrolase activity"/>
    <property type="evidence" value="ECO:0007669"/>
    <property type="project" value="UniProtKB-KW"/>
</dbReference>
<evidence type="ECO:0000313" key="2">
    <source>
        <dbReference type="EMBL" id="MCD1295113.1"/>
    </source>
</evidence>
<proteinExistence type="predicted"/>
<sequence length="387" mass="43310">MLIEKGTRPINPNLEWLVLERFPFWEAWGADARILQDVCSKVNSLMENSDAPGGWTSEFMKIGDKCYNKAYSPAKIDQEKISLFNKASTYYGIARFPFADTTLRKKAYSKQKLSLIESSHLFPYNFEVVSIPFEGRDIKGYFYSPSPQNEITLPEGVLLTGGAEILKEDIHNIADYIVRNSGMACLTIDMPGTGESSWRLSEDSIDIYSKAIKYLAGRGGVDPNRIGIFGIGFGGYWAMMSAASFPEIKAAVNCGGPIHRAFEPDNLKNLPEYLKMTLAFIQGNDPDTEVSIALKKLYDFSLFKHIETGRITCPILSINGSSDPYVPIDDLFIISSEGGIDQDEWVFKGDKHCAPQHYMEWMPRMVAWLANSLGGKERMSAPDLIKL</sequence>
<dbReference type="Gene3D" id="3.40.50.1820">
    <property type="entry name" value="alpha/beta hydrolase"/>
    <property type="match status" value="1"/>
</dbReference>
<dbReference type="PANTHER" id="PTHR22946">
    <property type="entry name" value="DIENELACTONE HYDROLASE DOMAIN-CONTAINING PROTEIN-RELATED"/>
    <property type="match status" value="1"/>
</dbReference>
<dbReference type="AlphaFoldDB" id="A0AAP2RCX3"/>
<evidence type="ECO:0008006" key="4">
    <source>
        <dbReference type="Google" id="ProtNLM"/>
    </source>
</evidence>
<reference evidence="2 3" key="1">
    <citation type="submission" date="2017-11" db="EMBL/GenBank/DDBJ databases">
        <title>Isolation and Characterization of Family Methanocellaceae Species from Potential Methane Hydrate Area Offshore Southwestern Taiwan.</title>
        <authorList>
            <person name="Zhang W.-L."/>
            <person name="Chen W.-C."/>
            <person name="Lai M.-C."/>
            <person name="Chen S.-C."/>
        </authorList>
    </citation>
    <scope>NUCLEOTIDE SEQUENCE [LARGE SCALE GENOMIC DNA]</scope>
    <source>
        <strain evidence="2 3">CWC-04</strain>
    </source>
</reference>
<keyword evidence="1" id="KW-0378">Hydrolase</keyword>
<dbReference type="SUPFAM" id="SSF53474">
    <property type="entry name" value="alpha/beta-Hydrolases"/>
    <property type="match status" value="1"/>
</dbReference>
<gene>
    <name evidence="2" type="ORF">CUJ83_08895</name>
</gene>
<comment type="caution">
    <text evidence="2">The sequence shown here is derived from an EMBL/GenBank/DDBJ whole genome shotgun (WGS) entry which is preliminary data.</text>
</comment>
<dbReference type="InterPro" id="IPR010520">
    <property type="entry name" value="FrsA-like"/>
</dbReference>
<dbReference type="RefSeq" id="WP_230741959.1">
    <property type="nucleotide sequence ID" value="NZ_PGCK01000006.1"/>
</dbReference>
<evidence type="ECO:0000313" key="3">
    <source>
        <dbReference type="Proteomes" id="UP001320159"/>
    </source>
</evidence>
<accession>A0AAP2RCX3</accession>
<dbReference type="PANTHER" id="PTHR22946:SF12">
    <property type="entry name" value="CONIDIAL PIGMENT BIOSYNTHESIS PROTEIN AYG1 (AFU_ORTHOLOGUE AFUA_2G17550)"/>
    <property type="match status" value="1"/>
</dbReference>
<organism evidence="2 3">
    <name type="scientific">Methanooceanicella nereidis</name>
    <dbReference type="NCBI Taxonomy" id="2052831"/>
    <lineage>
        <taxon>Archaea</taxon>
        <taxon>Methanobacteriati</taxon>
        <taxon>Methanobacteriota</taxon>
        <taxon>Stenosarchaea group</taxon>
        <taxon>Methanomicrobia</taxon>
        <taxon>Methanocellales</taxon>
        <taxon>Methanocellaceae</taxon>
        <taxon>Methanooceanicella</taxon>
    </lineage>
</organism>
<dbReference type="InterPro" id="IPR050261">
    <property type="entry name" value="FrsA_esterase"/>
</dbReference>
<protein>
    <recommendedName>
        <fullName evidence="4">Cephalosporin-C deacetylase</fullName>
    </recommendedName>
</protein>
<evidence type="ECO:0000256" key="1">
    <source>
        <dbReference type="ARBA" id="ARBA00022801"/>
    </source>
</evidence>
<name>A0AAP2RCX3_9EURY</name>
<keyword evidence="3" id="KW-1185">Reference proteome</keyword>
<dbReference type="Proteomes" id="UP001320159">
    <property type="component" value="Unassembled WGS sequence"/>
</dbReference>
<dbReference type="Pfam" id="PF06500">
    <property type="entry name" value="FrsA-like"/>
    <property type="match status" value="1"/>
</dbReference>
<dbReference type="EMBL" id="PGCK01000006">
    <property type="protein sequence ID" value="MCD1295113.1"/>
    <property type="molecule type" value="Genomic_DNA"/>
</dbReference>